<feature type="signal peptide" evidence="3">
    <location>
        <begin position="1"/>
        <end position="25"/>
    </location>
</feature>
<dbReference type="RefSeq" id="WP_200311607.1">
    <property type="nucleotide sequence ID" value="NZ_JAENIM010000039.1"/>
</dbReference>
<organism evidence="4 5">
    <name type="scientific">Persicirhabdus sediminis</name>
    <dbReference type="NCBI Taxonomy" id="454144"/>
    <lineage>
        <taxon>Bacteria</taxon>
        <taxon>Pseudomonadati</taxon>
        <taxon>Verrucomicrobiota</taxon>
        <taxon>Verrucomicrobiia</taxon>
        <taxon>Verrucomicrobiales</taxon>
        <taxon>Verrucomicrobiaceae</taxon>
        <taxon>Persicirhabdus</taxon>
    </lineage>
</organism>
<sequence>MTKYSFSAATLFATTALVAAPFSHASEEVTAYRAQLETVTKLSDALLKDEPSDEQMKLLVRLQHDLGKSKKHEINSPHWPDTVKRIQMLLAGKTYTAELYKGLLELQDLAQTVALANQAILTNELQATLDLAAEKLTKIESSEQMAALAPLSERYKNTAIATEASSLHSANALKQIFDKWQQVLILAQSDDLDAAERSARDLQHEIIRSFSNLNTLKLKDAAGKLSELIANKKQQLNQDKLDQLKPILAELSSTLLASKNPSELDETILQLSHLLKTSEQSNNRELAAKIRQAHSFAIQWQDYLITLNSGDSNQTERAKSRLVESTNRNGFIARTTVINLPTEKAITAEDLAEANKNSVPAQIEQLIAKAEKLDDIAQIADQVEIITKNNPSVSYRDVGGLSQLRSTRKAYNYYLANDLAKASASLSDYSYNNSKFAPTNLIELTEHLRSLVIRKSLPDDPQFNLLDKEKPHEYTLRISALLADSEQWGAILKVIQIADACNSRSTHKSNFNNDKLAIETYLTALNYIKAKEYGFAWENLRRSISYSREIGPADEAADLMIEIKAQHIDELTKQLEAPLQQKVDPNERYRRSSSRMPIRSHEELEELVERKIAERETIKKESEKDIKASKQE</sequence>
<proteinExistence type="predicted"/>
<accession>A0A8J7MF81</accession>
<feature type="coiled-coil region" evidence="1">
    <location>
        <begin position="185"/>
        <end position="238"/>
    </location>
</feature>
<evidence type="ECO:0008006" key="6">
    <source>
        <dbReference type="Google" id="ProtNLM"/>
    </source>
</evidence>
<evidence type="ECO:0000256" key="3">
    <source>
        <dbReference type="SAM" id="SignalP"/>
    </source>
</evidence>
<keyword evidence="1" id="KW-0175">Coiled coil</keyword>
<gene>
    <name evidence="4" type="ORF">JIN82_10655</name>
</gene>
<feature type="chain" id="PRO_5035244346" description="YfdX protein" evidence="3">
    <location>
        <begin position="26"/>
        <end position="632"/>
    </location>
</feature>
<evidence type="ECO:0000256" key="1">
    <source>
        <dbReference type="SAM" id="Coils"/>
    </source>
</evidence>
<keyword evidence="5" id="KW-1185">Reference proteome</keyword>
<feature type="region of interest" description="Disordered" evidence="2">
    <location>
        <begin position="579"/>
        <end position="601"/>
    </location>
</feature>
<dbReference type="EMBL" id="JAENIM010000039">
    <property type="protein sequence ID" value="MBK1791611.1"/>
    <property type="molecule type" value="Genomic_DNA"/>
</dbReference>
<keyword evidence="3" id="KW-0732">Signal</keyword>
<reference evidence="4" key="1">
    <citation type="submission" date="2021-01" db="EMBL/GenBank/DDBJ databases">
        <title>Modified the classification status of verrucomicrobia.</title>
        <authorList>
            <person name="Feng X."/>
        </authorList>
    </citation>
    <scope>NUCLEOTIDE SEQUENCE</scope>
    <source>
        <strain evidence="4">_KCTC 22039</strain>
    </source>
</reference>
<name>A0A8J7MF81_9BACT</name>
<dbReference type="AlphaFoldDB" id="A0A8J7MF81"/>
<evidence type="ECO:0000256" key="2">
    <source>
        <dbReference type="SAM" id="MobiDB-lite"/>
    </source>
</evidence>
<evidence type="ECO:0000313" key="5">
    <source>
        <dbReference type="Proteomes" id="UP000624703"/>
    </source>
</evidence>
<dbReference type="Proteomes" id="UP000624703">
    <property type="component" value="Unassembled WGS sequence"/>
</dbReference>
<evidence type="ECO:0000313" key="4">
    <source>
        <dbReference type="EMBL" id="MBK1791611.1"/>
    </source>
</evidence>
<comment type="caution">
    <text evidence="4">The sequence shown here is derived from an EMBL/GenBank/DDBJ whole genome shotgun (WGS) entry which is preliminary data.</text>
</comment>
<protein>
    <recommendedName>
        <fullName evidence="6">YfdX protein</fullName>
    </recommendedName>
</protein>